<dbReference type="EMBL" id="RCHS01000852">
    <property type="protein sequence ID" value="RMX56392.1"/>
    <property type="molecule type" value="Genomic_DNA"/>
</dbReference>
<gene>
    <name evidence="2" type="ORF">pdam_00025807</name>
</gene>
<dbReference type="AlphaFoldDB" id="A0A3M6URW4"/>
<evidence type="ECO:0000256" key="1">
    <source>
        <dbReference type="SAM" id="MobiDB-lite"/>
    </source>
</evidence>
<evidence type="ECO:0000313" key="3">
    <source>
        <dbReference type="Proteomes" id="UP000275408"/>
    </source>
</evidence>
<sequence>RQSKLDEVTGRTGEADGLRGIPVTQPPLTTPLERRDIPPQLSMTLELIVG</sequence>
<evidence type="ECO:0000313" key="2">
    <source>
        <dbReference type="EMBL" id="RMX56392.1"/>
    </source>
</evidence>
<feature type="region of interest" description="Disordered" evidence="1">
    <location>
        <begin position="1"/>
        <end position="35"/>
    </location>
</feature>
<feature type="non-terminal residue" evidence="2">
    <location>
        <position position="1"/>
    </location>
</feature>
<organism evidence="2 3">
    <name type="scientific">Pocillopora damicornis</name>
    <name type="common">Cauliflower coral</name>
    <name type="synonym">Millepora damicornis</name>
    <dbReference type="NCBI Taxonomy" id="46731"/>
    <lineage>
        <taxon>Eukaryota</taxon>
        <taxon>Metazoa</taxon>
        <taxon>Cnidaria</taxon>
        <taxon>Anthozoa</taxon>
        <taxon>Hexacorallia</taxon>
        <taxon>Scleractinia</taxon>
        <taxon>Astrocoeniina</taxon>
        <taxon>Pocilloporidae</taxon>
        <taxon>Pocillopora</taxon>
    </lineage>
</organism>
<dbReference type="Proteomes" id="UP000275408">
    <property type="component" value="Unassembled WGS sequence"/>
</dbReference>
<accession>A0A3M6URW4</accession>
<protein>
    <submittedName>
        <fullName evidence="2">Uncharacterized protein</fullName>
    </submittedName>
</protein>
<comment type="caution">
    <text evidence="2">The sequence shown here is derived from an EMBL/GenBank/DDBJ whole genome shotgun (WGS) entry which is preliminary data.</text>
</comment>
<proteinExistence type="predicted"/>
<dbReference type="OrthoDB" id="10264588at2759"/>
<keyword evidence="3" id="KW-1185">Reference proteome</keyword>
<reference evidence="2 3" key="1">
    <citation type="journal article" date="2018" name="Sci. Rep.">
        <title>Comparative analysis of the Pocillopora damicornis genome highlights role of immune system in coral evolution.</title>
        <authorList>
            <person name="Cunning R."/>
            <person name="Bay R.A."/>
            <person name="Gillette P."/>
            <person name="Baker A.C."/>
            <person name="Traylor-Knowles N."/>
        </authorList>
    </citation>
    <scope>NUCLEOTIDE SEQUENCE [LARGE SCALE GENOMIC DNA]</scope>
    <source>
        <strain evidence="2">RSMAS</strain>
        <tissue evidence="2">Whole animal</tissue>
    </source>
</reference>
<feature type="compositionally biased region" description="Basic and acidic residues" evidence="1">
    <location>
        <begin position="1"/>
        <end position="17"/>
    </location>
</feature>
<name>A0A3M6URW4_POCDA</name>